<dbReference type="PANTHER" id="PTHR12993">
    <property type="entry name" value="N-ACETYLGLUCOSAMINYL-PHOSPHATIDYLINOSITOL DE-N-ACETYLASE-RELATED"/>
    <property type="match status" value="1"/>
</dbReference>
<evidence type="ECO:0000313" key="2">
    <source>
        <dbReference type="EMBL" id="MFC6236774.1"/>
    </source>
</evidence>
<sequence>MLDDTEVSRVLVVTAHPDDVDFGASGTIAGWVDAGVEVTYCVITDGDAGGFDPAVPRSEIPRIRRAEQVAAAAATGVTDVRFLGYRDGELTVTHGLRRDISRVIRQVRPQRMLIQTPERNWERIPASHPDHMAAGEAAIQAVYPDARNPFAHPSLLDDEGLDAWSVQEVWVMGHPTRTHYVDVTDTFARKIEALRAHESQTAHMPDLEGFVRGWGAGLAAEAGFPDGRLAEGFFISVMPG</sequence>
<dbReference type="Gene3D" id="3.40.50.10320">
    <property type="entry name" value="LmbE-like"/>
    <property type="match status" value="1"/>
</dbReference>
<dbReference type="EC" id="3.5.1.-" evidence="2"/>
<reference evidence="3" key="1">
    <citation type="journal article" date="2019" name="Int. J. Syst. Evol. Microbiol.">
        <title>The Global Catalogue of Microorganisms (GCM) 10K type strain sequencing project: providing services to taxonomists for standard genome sequencing and annotation.</title>
        <authorList>
            <consortium name="The Broad Institute Genomics Platform"/>
            <consortium name="The Broad Institute Genome Sequencing Center for Infectious Disease"/>
            <person name="Wu L."/>
            <person name="Ma J."/>
        </authorList>
    </citation>
    <scope>NUCLEOTIDE SEQUENCE [LARGE SCALE GENOMIC DNA]</scope>
    <source>
        <strain evidence="3">CGMCC 4.7317</strain>
    </source>
</reference>
<evidence type="ECO:0000256" key="1">
    <source>
        <dbReference type="ARBA" id="ARBA00022833"/>
    </source>
</evidence>
<dbReference type="SUPFAM" id="SSF102588">
    <property type="entry name" value="LmbE-like"/>
    <property type="match status" value="1"/>
</dbReference>
<gene>
    <name evidence="2" type="ORF">ACFQGU_02715</name>
</gene>
<comment type="caution">
    <text evidence="2">The sequence shown here is derived from an EMBL/GenBank/DDBJ whole genome shotgun (WGS) entry which is preliminary data.</text>
</comment>
<keyword evidence="3" id="KW-1185">Reference proteome</keyword>
<dbReference type="GO" id="GO:0016787">
    <property type="term" value="F:hydrolase activity"/>
    <property type="evidence" value="ECO:0007669"/>
    <property type="project" value="UniProtKB-KW"/>
</dbReference>
<keyword evidence="2" id="KW-0378">Hydrolase</keyword>
<dbReference type="RefSeq" id="WP_386763808.1">
    <property type="nucleotide sequence ID" value="NZ_JBHSTI010000002.1"/>
</dbReference>
<dbReference type="InterPro" id="IPR024078">
    <property type="entry name" value="LmbE-like_dom_sf"/>
</dbReference>
<protein>
    <submittedName>
        <fullName evidence="2">PIG-L deacetylase family protein</fullName>
        <ecNumber evidence="2">3.5.1.-</ecNumber>
    </submittedName>
</protein>
<dbReference type="Proteomes" id="UP001596138">
    <property type="component" value="Unassembled WGS sequence"/>
</dbReference>
<dbReference type="InterPro" id="IPR003737">
    <property type="entry name" value="GlcNAc_PI_deacetylase-related"/>
</dbReference>
<dbReference type="Pfam" id="PF02585">
    <property type="entry name" value="PIG-L"/>
    <property type="match status" value="1"/>
</dbReference>
<proteinExistence type="predicted"/>
<dbReference type="EMBL" id="JBHSTI010000002">
    <property type="protein sequence ID" value="MFC6236774.1"/>
    <property type="molecule type" value="Genomic_DNA"/>
</dbReference>
<name>A0ABW1SWZ2_9ACTN</name>
<organism evidence="2 3">
    <name type="scientific">Longivirga aurantiaca</name>
    <dbReference type="NCBI Taxonomy" id="1837743"/>
    <lineage>
        <taxon>Bacteria</taxon>
        <taxon>Bacillati</taxon>
        <taxon>Actinomycetota</taxon>
        <taxon>Actinomycetes</taxon>
        <taxon>Sporichthyales</taxon>
        <taxon>Sporichthyaceae</taxon>
        <taxon>Longivirga</taxon>
    </lineage>
</organism>
<dbReference type="PANTHER" id="PTHR12993:SF28">
    <property type="entry name" value="LMBE FAMILY PROTEIN"/>
    <property type="match status" value="1"/>
</dbReference>
<keyword evidence="1" id="KW-0862">Zinc</keyword>
<accession>A0ABW1SWZ2</accession>
<evidence type="ECO:0000313" key="3">
    <source>
        <dbReference type="Proteomes" id="UP001596138"/>
    </source>
</evidence>